<dbReference type="EMBL" id="CP079194">
    <property type="protein sequence ID" value="QXT39826.1"/>
    <property type="molecule type" value="Genomic_DNA"/>
</dbReference>
<feature type="chain" id="PRO_5034468942" evidence="1">
    <location>
        <begin position="29"/>
        <end position="60"/>
    </location>
</feature>
<dbReference type="Proteomes" id="UP000825009">
    <property type="component" value="Chromosome"/>
</dbReference>
<keyword evidence="3" id="KW-1185">Reference proteome</keyword>
<keyword evidence="1" id="KW-0732">Signal</keyword>
<dbReference type="KEGG" id="gce:KYE46_00760"/>
<dbReference type="RefSeq" id="WP_219002750.1">
    <property type="nucleotide sequence ID" value="NZ_CP079194.1"/>
</dbReference>
<proteinExistence type="predicted"/>
<evidence type="ECO:0000313" key="2">
    <source>
        <dbReference type="EMBL" id="QXT39826.1"/>
    </source>
</evidence>
<organism evidence="2 3">
    <name type="scientific">Gymnodinialimonas ceratoperidinii</name>
    <dbReference type="NCBI Taxonomy" id="2856823"/>
    <lineage>
        <taxon>Bacteria</taxon>
        <taxon>Pseudomonadati</taxon>
        <taxon>Pseudomonadota</taxon>
        <taxon>Alphaproteobacteria</taxon>
        <taxon>Rhodobacterales</taxon>
        <taxon>Paracoccaceae</taxon>
        <taxon>Gymnodinialimonas</taxon>
    </lineage>
</organism>
<gene>
    <name evidence="2" type="ORF">KYE46_00760</name>
</gene>
<protein>
    <submittedName>
        <fullName evidence="2">Uncharacterized protein</fullName>
    </submittedName>
</protein>
<dbReference type="AlphaFoldDB" id="A0A8F6TY38"/>
<evidence type="ECO:0000313" key="3">
    <source>
        <dbReference type="Proteomes" id="UP000825009"/>
    </source>
</evidence>
<sequence>MPFSSSLSKLAPLLIVTVLATLPQAAIAHTDAPADAEVFSASRIMATGPLNIVVFRVSGP</sequence>
<name>A0A8F6TY38_9RHOB</name>
<feature type="signal peptide" evidence="1">
    <location>
        <begin position="1"/>
        <end position="28"/>
    </location>
</feature>
<evidence type="ECO:0000256" key="1">
    <source>
        <dbReference type="SAM" id="SignalP"/>
    </source>
</evidence>
<accession>A0A8F6TY38</accession>
<reference evidence="2 3" key="1">
    <citation type="submission" date="2021-07" db="EMBL/GenBank/DDBJ databases">
        <title>A novel Jannaschia species isolated from marine dinoflagellate Ceratoperidinium margalefii.</title>
        <authorList>
            <person name="Jiang Y."/>
            <person name="Li Z."/>
        </authorList>
    </citation>
    <scope>NUCLEOTIDE SEQUENCE [LARGE SCALE GENOMIC DNA]</scope>
    <source>
        <strain evidence="2 3">J12C1-MA-4</strain>
    </source>
</reference>